<keyword evidence="1" id="KW-1133">Transmembrane helix</keyword>
<accession>A0AAV4R8R0</accession>
<proteinExistence type="predicted"/>
<reference evidence="2 3" key="1">
    <citation type="submission" date="2021-06" db="EMBL/GenBank/DDBJ databases">
        <title>Caerostris darwini draft genome.</title>
        <authorList>
            <person name="Kono N."/>
            <person name="Arakawa K."/>
        </authorList>
    </citation>
    <scope>NUCLEOTIDE SEQUENCE [LARGE SCALE GENOMIC DNA]</scope>
</reference>
<dbReference type="Proteomes" id="UP001054837">
    <property type="component" value="Unassembled WGS sequence"/>
</dbReference>
<evidence type="ECO:0000256" key="1">
    <source>
        <dbReference type="SAM" id="Phobius"/>
    </source>
</evidence>
<comment type="caution">
    <text evidence="2">The sequence shown here is derived from an EMBL/GenBank/DDBJ whole genome shotgun (WGS) entry which is preliminary data.</text>
</comment>
<evidence type="ECO:0000313" key="2">
    <source>
        <dbReference type="EMBL" id="GIY17860.1"/>
    </source>
</evidence>
<organism evidence="2 3">
    <name type="scientific">Caerostris darwini</name>
    <dbReference type="NCBI Taxonomy" id="1538125"/>
    <lineage>
        <taxon>Eukaryota</taxon>
        <taxon>Metazoa</taxon>
        <taxon>Ecdysozoa</taxon>
        <taxon>Arthropoda</taxon>
        <taxon>Chelicerata</taxon>
        <taxon>Arachnida</taxon>
        <taxon>Araneae</taxon>
        <taxon>Araneomorphae</taxon>
        <taxon>Entelegynae</taxon>
        <taxon>Araneoidea</taxon>
        <taxon>Araneidae</taxon>
        <taxon>Caerostris</taxon>
    </lineage>
</organism>
<name>A0AAV4R8R0_9ARAC</name>
<protein>
    <recommendedName>
        <fullName evidence="4">Secreted protein</fullName>
    </recommendedName>
</protein>
<keyword evidence="3" id="KW-1185">Reference proteome</keyword>
<evidence type="ECO:0008006" key="4">
    <source>
        <dbReference type="Google" id="ProtNLM"/>
    </source>
</evidence>
<dbReference type="AlphaFoldDB" id="A0AAV4R8R0"/>
<gene>
    <name evidence="2" type="ORF">CDAR_460161</name>
</gene>
<feature type="transmembrane region" description="Helical" evidence="1">
    <location>
        <begin position="6"/>
        <end position="27"/>
    </location>
</feature>
<dbReference type="EMBL" id="BPLQ01005847">
    <property type="protein sequence ID" value="GIY17860.1"/>
    <property type="molecule type" value="Genomic_DNA"/>
</dbReference>
<evidence type="ECO:0000313" key="3">
    <source>
        <dbReference type="Proteomes" id="UP001054837"/>
    </source>
</evidence>
<keyword evidence="1" id="KW-0472">Membrane</keyword>
<keyword evidence="1" id="KW-0812">Transmembrane</keyword>
<sequence>MTNQIFEWLVLLLSYFACICPLSPHLAEISSRRRRPIRGRGGRGDGMPVGISARHRISRNRETMLPIVCNHLSAYTARCLLRCADHCFAMGACLLKDPGHP</sequence>